<name>A0A3D8YK58_STAPS</name>
<dbReference type="GO" id="GO:0051538">
    <property type="term" value="F:3 iron, 4 sulfur cluster binding"/>
    <property type="evidence" value="ECO:0007669"/>
    <property type="project" value="UniProtKB-KW"/>
</dbReference>
<dbReference type="SUPFAM" id="SSF56770">
    <property type="entry name" value="HydA/Nqo6-like"/>
    <property type="match status" value="1"/>
</dbReference>
<reference evidence="5" key="1">
    <citation type="journal article" date="2018" name="Vet. Microbiol.">
        <title>Molecular epidemiology of methicillin-resistant staphylococci amongst veterinary personnel, personnel-owned pets, patients and the hospital environment of two companion animal veterinary hospitals.</title>
        <authorList>
            <person name="Worthing K.A."/>
            <person name="Brown J."/>
            <person name="Gerber L."/>
            <person name="Abraham S."/>
            <person name="Trott D."/>
            <person name="Norris J.M."/>
        </authorList>
    </citation>
    <scope>NUCLEOTIDE SEQUENCE [LARGE SCALE GENOMIC DNA]</scope>
    <source>
        <strain evidence="5">ST496-2</strain>
    </source>
</reference>
<sequence>FDAGEFVEHFGDENPKRGFCLYKMGCKGPYTFNNCSKLRFNSHTSWPIGAGHGCIGCSEPNFWDTMSPFEEPLANRSIKTAFDGLGADKVADKV</sequence>
<dbReference type="GO" id="GO:0044569">
    <property type="term" value="C:[Ni-Fe] hydrogenase complex"/>
    <property type="evidence" value="ECO:0007669"/>
    <property type="project" value="TreeGrafter"/>
</dbReference>
<dbReference type="GO" id="GO:0009055">
    <property type="term" value="F:electron transfer activity"/>
    <property type="evidence" value="ECO:0007669"/>
    <property type="project" value="TreeGrafter"/>
</dbReference>
<evidence type="ECO:0000259" key="3">
    <source>
        <dbReference type="Pfam" id="PF14720"/>
    </source>
</evidence>
<feature type="non-terminal residue" evidence="4">
    <location>
        <position position="94"/>
    </location>
</feature>
<comment type="caution">
    <text evidence="4">The sequence shown here is derived from an EMBL/GenBank/DDBJ whole genome shotgun (WGS) entry which is preliminary data.</text>
</comment>
<dbReference type="InterPro" id="IPR001821">
    <property type="entry name" value="NiFe_hydrogenase_ssu"/>
</dbReference>
<dbReference type="GO" id="GO:0009375">
    <property type="term" value="C:ferredoxin hydrogenase complex"/>
    <property type="evidence" value="ECO:0007669"/>
    <property type="project" value="InterPro"/>
</dbReference>
<dbReference type="InterPro" id="IPR037148">
    <property type="entry name" value="NiFe-Hase_small_C_sf"/>
</dbReference>
<evidence type="ECO:0000256" key="2">
    <source>
        <dbReference type="ARBA" id="ARBA00023291"/>
    </source>
</evidence>
<dbReference type="Gene3D" id="4.10.480.10">
    <property type="entry name" value="Cytochrome-c3 hydrogenase, C-terminal domain"/>
    <property type="match status" value="1"/>
</dbReference>
<dbReference type="InterPro" id="IPR027394">
    <property type="entry name" value="Cytochrome-c3_hydrogenase_C"/>
</dbReference>
<feature type="domain" description="Cytochrome-c3 hydrogenase C-terminal" evidence="3">
    <location>
        <begin position="1"/>
        <end position="69"/>
    </location>
</feature>
<evidence type="ECO:0000313" key="4">
    <source>
        <dbReference type="EMBL" id="REA79340.1"/>
    </source>
</evidence>
<protein>
    <submittedName>
        <fullName evidence="4">Ni/Fe hydrogenase</fullName>
    </submittedName>
</protein>
<dbReference type="AlphaFoldDB" id="A0A3D8YK58"/>
<feature type="non-terminal residue" evidence="4">
    <location>
        <position position="1"/>
    </location>
</feature>
<evidence type="ECO:0000313" key="5">
    <source>
        <dbReference type="Proteomes" id="UP000256409"/>
    </source>
</evidence>
<keyword evidence="2" id="KW-0411">Iron-sulfur</keyword>
<dbReference type="PANTHER" id="PTHR30013:SF7">
    <property type="entry name" value="HYDROGENASE-2 SMALL CHAIN"/>
    <property type="match status" value="1"/>
</dbReference>
<dbReference type="GO" id="GO:0008901">
    <property type="term" value="F:ferredoxin hydrogenase activity"/>
    <property type="evidence" value="ECO:0007669"/>
    <property type="project" value="InterPro"/>
</dbReference>
<keyword evidence="2" id="KW-0479">Metal-binding</keyword>
<organism evidence="4 5">
    <name type="scientific">Staphylococcus pseudintermedius</name>
    <dbReference type="NCBI Taxonomy" id="283734"/>
    <lineage>
        <taxon>Bacteria</taxon>
        <taxon>Bacillati</taxon>
        <taxon>Bacillota</taxon>
        <taxon>Bacilli</taxon>
        <taxon>Bacillales</taxon>
        <taxon>Staphylococcaceae</taxon>
        <taxon>Staphylococcus</taxon>
        <taxon>Staphylococcus intermedius group</taxon>
    </lineage>
</organism>
<proteinExistence type="predicted"/>
<gene>
    <name evidence="4" type="ORF">DV961_14325</name>
</gene>
<dbReference type="Proteomes" id="UP000256409">
    <property type="component" value="Unassembled WGS sequence"/>
</dbReference>
<accession>A0A3D8YK58</accession>
<keyword evidence="2" id="KW-0408">Iron</keyword>
<keyword evidence="2" id="KW-0003">3Fe-4S</keyword>
<evidence type="ECO:0000256" key="1">
    <source>
        <dbReference type="ARBA" id="ARBA00001927"/>
    </source>
</evidence>
<dbReference type="PRINTS" id="PR00614">
    <property type="entry name" value="NIHGNASESMLL"/>
</dbReference>
<dbReference type="PANTHER" id="PTHR30013">
    <property type="entry name" value="NIFE / NIFESE HYDROGENASE SMALL SUBUNIT FAMILY MEMBER"/>
    <property type="match status" value="1"/>
</dbReference>
<dbReference type="GO" id="GO:0016020">
    <property type="term" value="C:membrane"/>
    <property type="evidence" value="ECO:0007669"/>
    <property type="project" value="TreeGrafter"/>
</dbReference>
<comment type="cofactor">
    <cofactor evidence="1">
        <name>[3Fe-4S] cluster</name>
        <dbReference type="ChEBI" id="CHEBI:21137"/>
    </cofactor>
</comment>
<dbReference type="Pfam" id="PF14720">
    <property type="entry name" value="NiFe_hyd_SSU_C"/>
    <property type="match status" value="1"/>
</dbReference>
<dbReference type="GO" id="GO:0009061">
    <property type="term" value="P:anaerobic respiration"/>
    <property type="evidence" value="ECO:0007669"/>
    <property type="project" value="TreeGrafter"/>
</dbReference>
<dbReference type="EMBL" id="QQPC01000350">
    <property type="protein sequence ID" value="REA79340.1"/>
    <property type="molecule type" value="Genomic_DNA"/>
</dbReference>